<organism evidence="2 3">
    <name type="scientific">Lentinula lateritia</name>
    <dbReference type="NCBI Taxonomy" id="40482"/>
    <lineage>
        <taxon>Eukaryota</taxon>
        <taxon>Fungi</taxon>
        <taxon>Dikarya</taxon>
        <taxon>Basidiomycota</taxon>
        <taxon>Agaricomycotina</taxon>
        <taxon>Agaricomycetes</taxon>
        <taxon>Agaricomycetidae</taxon>
        <taxon>Agaricales</taxon>
        <taxon>Marasmiineae</taxon>
        <taxon>Omphalotaceae</taxon>
        <taxon>Lentinula</taxon>
    </lineage>
</organism>
<evidence type="ECO:0008006" key="4">
    <source>
        <dbReference type="Google" id="ProtNLM"/>
    </source>
</evidence>
<comment type="caution">
    <text evidence="2">The sequence shown here is derived from an EMBL/GenBank/DDBJ whole genome shotgun (WGS) entry which is preliminary data.</text>
</comment>
<feature type="signal peptide" evidence="1">
    <location>
        <begin position="1"/>
        <end position="17"/>
    </location>
</feature>
<dbReference type="Proteomes" id="UP001150238">
    <property type="component" value="Unassembled WGS sequence"/>
</dbReference>
<proteinExistence type="predicted"/>
<keyword evidence="1" id="KW-0732">Signal</keyword>
<protein>
    <recommendedName>
        <fullName evidence="4">Secreted protein</fullName>
    </recommendedName>
</protein>
<evidence type="ECO:0000256" key="1">
    <source>
        <dbReference type="SAM" id="SignalP"/>
    </source>
</evidence>
<sequence>MFFLLVMFSTVQRRVQTEFLCSKSFFQTHSLSKLVESVLCSIKPPSTDLHVSYPLVSHVYPSKQRYGDGGFKSLVPDLLLLTRS</sequence>
<dbReference type="EMBL" id="JANVFS010000002">
    <property type="protein sequence ID" value="KAJ4494767.1"/>
    <property type="molecule type" value="Genomic_DNA"/>
</dbReference>
<reference evidence="2" key="1">
    <citation type="submission" date="2022-08" db="EMBL/GenBank/DDBJ databases">
        <authorList>
            <consortium name="DOE Joint Genome Institute"/>
            <person name="Min B."/>
            <person name="Riley R."/>
            <person name="Sierra-Patev S."/>
            <person name="Naranjo-Ortiz M."/>
            <person name="Looney B."/>
            <person name="Konkel Z."/>
            <person name="Slot J.C."/>
            <person name="Sakamoto Y."/>
            <person name="Steenwyk J.L."/>
            <person name="Rokas A."/>
            <person name="Carro J."/>
            <person name="Camarero S."/>
            <person name="Ferreira P."/>
            <person name="Molpeceres G."/>
            <person name="Ruiz-Duenas F.J."/>
            <person name="Serrano A."/>
            <person name="Henrissat B."/>
            <person name="Drula E."/>
            <person name="Hughes K.W."/>
            <person name="Mata J.L."/>
            <person name="Ishikawa N.K."/>
            <person name="Vargas-Isla R."/>
            <person name="Ushijima S."/>
            <person name="Smith C.A."/>
            <person name="Ahrendt S."/>
            <person name="Andreopoulos W."/>
            <person name="He G."/>
            <person name="Labutti K."/>
            <person name="Lipzen A."/>
            <person name="Ng V."/>
            <person name="Sandor L."/>
            <person name="Barry K."/>
            <person name="Martinez A.T."/>
            <person name="Xiao Y."/>
            <person name="Gibbons J.G."/>
            <person name="Terashima K."/>
            <person name="Hibbett D.S."/>
            <person name="Grigoriev I.V."/>
        </authorList>
    </citation>
    <scope>NUCLEOTIDE SEQUENCE</scope>
    <source>
        <strain evidence="2">Sp2 HRB7682 ss15</strain>
    </source>
</reference>
<evidence type="ECO:0000313" key="3">
    <source>
        <dbReference type="Proteomes" id="UP001150238"/>
    </source>
</evidence>
<feature type="chain" id="PRO_5040781622" description="Secreted protein" evidence="1">
    <location>
        <begin position="18"/>
        <end position="84"/>
    </location>
</feature>
<evidence type="ECO:0000313" key="2">
    <source>
        <dbReference type="EMBL" id="KAJ4494767.1"/>
    </source>
</evidence>
<name>A0A9W9B068_9AGAR</name>
<reference evidence="2" key="2">
    <citation type="journal article" date="2023" name="Proc. Natl. Acad. Sci. U.S.A.">
        <title>A global phylogenomic analysis of the shiitake genus Lentinula.</title>
        <authorList>
            <person name="Sierra-Patev S."/>
            <person name="Min B."/>
            <person name="Naranjo-Ortiz M."/>
            <person name="Looney B."/>
            <person name="Konkel Z."/>
            <person name="Slot J.C."/>
            <person name="Sakamoto Y."/>
            <person name="Steenwyk J.L."/>
            <person name="Rokas A."/>
            <person name="Carro J."/>
            <person name="Camarero S."/>
            <person name="Ferreira P."/>
            <person name="Molpeceres G."/>
            <person name="Ruiz-Duenas F.J."/>
            <person name="Serrano A."/>
            <person name="Henrissat B."/>
            <person name="Drula E."/>
            <person name="Hughes K.W."/>
            <person name="Mata J.L."/>
            <person name="Ishikawa N.K."/>
            <person name="Vargas-Isla R."/>
            <person name="Ushijima S."/>
            <person name="Smith C.A."/>
            <person name="Donoghue J."/>
            <person name="Ahrendt S."/>
            <person name="Andreopoulos W."/>
            <person name="He G."/>
            <person name="LaButti K."/>
            <person name="Lipzen A."/>
            <person name="Ng V."/>
            <person name="Riley R."/>
            <person name="Sandor L."/>
            <person name="Barry K."/>
            <person name="Martinez A.T."/>
            <person name="Xiao Y."/>
            <person name="Gibbons J.G."/>
            <person name="Terashima K."/>
            <person name="Grigoriev I.V."/>
            <person name="Hibbett D."/>
        </authorList>
    </citation>
    <scope>NUCLEOTIDE SEQUENCE</scope>
    <source>
        <strain evidence="2">Sp2 HRB7682 ss15</strain>
    </source>
</reference>
<gene>
    <name evidence="2" type="ORF">C8J55DRAFT_497601</name>
</gene>
<dbReference type="AlphaFoldDB" id="A0A9W9B068"/>
<accession>A0A9W9B068</accession>